<dbReference type="InterPro" id="IPR049500">
    <property type="entry name" value="Peptidase_M50B-like"/>
</dbReference>
<keyword evidence="1" id="KW-0812">Transmembrane</keyword>
<evidence type="ECO:0000313" key="3">
    <source>
        <dbReference type="Proteomes" id="UP001165962"/>
    </source>
</evidence>
<proteinExistence type="predicted"/>
<keyword evidence="1" id="KW-1133">Transmembrane helix</keyword>
<organism evidence="2 3">
    <name type="scientific">Paenibacillus agricola</name>
    <dbReference type="NCBI Taxonomy" id="2716264"/>
    <lineage>
        <taxon>Bacteria</taxon>
        <taxon>Bacillati</taxon>
        <taxon>Bacillota</taxon>
        <taxon>Bacilli</taxon>
        <taxon>Bacillales</taxon>
        <taxon>Paenibacillaceae</taxon>
        <taxon>Paenibacillus</taxon>
    </lineage>
</organism>
<dbReference type="EMBL" id="JAAOIW010000008">
    <property type="protein sequence ID" value="NHN32560.1"/>
    <property type="molecule type" value="Genomic_DNA"/>
</dbReference>
<keyword evidence="3" id="KW-1185">Reference proteome</keyword>
<feature type="transmembrane region" description="Helical" evidence="1">
    <location>
        <begin position="7"/>
        <end position="27"/>
    </location>
</feature>
<feature type="transmembrane region" description="Helical" evidence="1">
    <location>
        <begin position="102"/>
        <end position="119"/>
    </location>
</feature>
<evidence type="ECO:0000256" key="1">
    <source>
        <dbReference type="SAM" id="Phobius"/>
    </source>
</evidence>
<feature type="transmembrane region" description="Helical" evidence="1">
    <location>
        <begin position="125"/>
        <end position="143"/>
    </location>
</feature>
<sequence length="234" mass="26035">MSSWLKTVCFLIGSVLLTRWIPFSSFFRSLDTMIHEFGHALVTLAFSGKVNYIELNADHSGVTLSSVTNSWSVIPIALAGYMLASLFAVFLFKMQAIGKQSLGLQVITVLAIISLLVFVRNGYGMVWLIGFIILNVVMLFVVPRWLRDGYYMFMAFLTLEESVMGPISLILYAWNDPASAGDATNLGRMTLVPAIVWALLFTLFSLWCAKSAIGTFLRSKRARPAPPESTVYPR</sequence>
<reference evidence="2" key="1">
    <citation type="submission" date="2020-03" db="EMBL/GenBank/DDBJ databases">
        <title>Draft sequencing of Paenibacilllus sp. S3N08.</title>
        <authorList>
            <person name="Kim D.-U."/>
        </authorList>
    </citation>
    <scope>NUCLEOTIDE SEQUENCE</scope>
    <source>
        <strain evidence="2">S3N08</strain>
    </source>
</reference>
<dbReference type="Proteomes" id="UP001165962">
    <property type="component" value="Unassembled WGS sequence"/>
</dbReference>
<dbReference type="RefSeq" id="WP_166152838.1">
    <property type="nucleotide sequence ID" value="NZ_JAAOIW010000008.1"/>
</dbReference>
<keyword evidence="1" id="KW-0472">Membrane</keyword>
<protein>
    <submittedName>
        <fullName evidence="2">M50 family metallopeptidase</fullName>
    </submittedName>
</protein>
<evidence type="ECO:0000313" key="2">
    <source>
        <dbReference type="EMBL" id="NHN32560.1"/>
    </source>
</evidence>
<feature type="transmembrane region" description="Helical" evidence="1">
    <location>
        <begin position="71"/>
        <end position="90"/>
    </location>
</feature>
<accession>A0ABX0JAY8</accession>
<dbReference type="Pfam" id="PF13398">
    <property type="entry name" value="Peptidase_M50B"/>
    <property type="match status" value="1"/>
</dbReference>
<gene>
    <name evidence="2" type="ORF">G9U52_22220</name>
</gene>
<feature type="transmembrane region" description="Helical" evidence="1">
    <location>
        <begin position="194"/>
        <end position="213"/>
    </location>
</feature>
<name>A0ABX0JAY8_9BACL</name>
<comment type="caution">
    <text evidence="2">The sequence shown here is derived from an EMBL/GenBank/DDBJ whole genome shotgun (WGS) entry which is preliminary data.</text>
</comment>
<feature type="transmembrane region" description="Helical" evidence="1">
    <location>
        <begin position="150"/>
        <end position="174"/>
    </location>
</feature>